<dbReference type="GO" id="GO:0070530">
    <property type="term" value="F:K63-linked polyubiquitin modification-dependent protein binding"/>
    <property type="evidence" value="ECO:0007669"/>
    <property type="project" value="TreeGrafter"/>
</dbReference>
<dbReference type="InterPro" id="IPR047540">
    <property type="entry name" value="BRcat_RBR_RNF31-like"/>
</dbReference>
<evidence type="ECO:0000256" key="3">
    <source>
        <dbReference type="ARBA" id="ARBA00022737"/>
    </source>
</evidence>
<gene>
    <name evidence="11" type="ORF">OSB1V03_LOCUS10206</name>
</gene>
<dbReference type="GO" id="GO:0061630">
    <property type="term" value="F:ubiquitin protein ligase activity"/>
    <property type="evidence" value="ECO:0007669"/>
    <property type="project" value="TreeGrafter"/>
</dbReference>
<keyword evidence="4 7" id="KW-0863">Zinc-finger</keyword>
<evidence type="ECO:0000256" key="7">
    <source>
        <dbReference type="PROSITE-ProRule" id="PRU00175"/>
    </source>
</evidence>
<feature type="region of interest" description="Disordered" evidence="8">
    <location>
        <begin position="72"/>
        <end position="108"/>
    </location>
</feature>
<dbReference type="CDD" id="cd20337">
    <property type="entry name" value="BRcat_RBR_HOIP"/>
    <property type="match status" value="1"/>
</dbReference>
<dbReference type="SUPFAM" id="SSF57850">
    <property type="entry name" value="RING/U-box"/>
    <property type="match status" value="3"/>
</dbReference>
<evidence type="ECO:0000256" key="1">
    <source>
        <dbReference type="ARBA" id="ARBA00022679"/>
    </source>
</evidence>
<reference evidence="11" key="1">
    <citation type="submission" date="2020-11" db="EMBL/GenBank/DDBJ databases">
        <authorList>
            <person name="Tran Van P."/>
        </authorList>
    </citation>
    <scope>NUCLEOTIDE SEQUENCE</scope>
</reference>
<dbReference type="AlphaFoldDB" id="A0A7R9KV02"/>
<evidence type="ECO:0000256" key="8">
    <source>
        <dbReference type="SAM" id="MobiDB-lite"/>
    </source>
</evidence>
<dbReference type="InterPro" id="IPR041031">
    <property type="entry name" value="RNF31_C"/>
</dbReference>
<dbReference type="GO" id="GO:0036435">
    <property type="term" value="F:K48-linked polyubiquitin modification-dependent protein binding"/>
    <property type="evidence" value="ECO:0007669"/>
    <property type="project" value="TreeGrafter"/>
</dbReference>
<feature type="compositionally biased region" description="Basic and acidic residues" evidence="8">
    <location>
        <begin position="94"/>
        <end position="104"/>
    </location>
</feature>
<evidence type="ECO:0000256" key="4">
    <source>
        <dbReference type="ARBA" id="ARBA00022771"/>
    </source>
</evidence>
<sequence length="527" mass="60985">MDCATNSMNTSNGIKESDSEAKNLTIERKKMIKEIDKSLRESLEEIEQMEESINNSMDNTVSKPLDTPIKTTVKKSNEQSSVNDKPINKTINKLNDKPKKKTTDKLLNNKTIGPLPAVEAKTFAEKLAVKSESGNNGSLNRLLYDEGFGWARTDYECELCCVVYPIEELVAMISCTHNACRQCLTKYYCVQIRERQRLVICCPFCDEPAIDPDDDDTVFDYLALLDQLVRHHVPTDVYELFQRKCRDRALMRDPNFQWCTQCSSGFIAPNLQALTLMCPDCKNLTCTQCKKKWKKQHFGITCEQFAEWEKANDPSFAEQQLDKHLKEFGIDCPNCKFKYQLAKGGCMHFRCIQCSYDFCGGCQRPFKMGNRCGVSPFCEKLGLHSHHPRNCLFYLRDKDTQELQSLLDKENIKYKTKLDSDHKSTRCPVMEQKDTDNGMRDEACGRYVENAGLCRLHYKEYLGDLIWKAGLDPILVFNTDELELVLKRENIQLPDKNRDYNNWYDKELYTQRLLDMILEKIPLKNEC</sequence>
<evidence type="ECO:0000256" key="6">
    <source>
        <dbReference type="ARBA" id="ARBA00022833"/>
    </source>
</evidence>
<feature type="domain" description="RING-type" evidence="10">
    <location>
        <begin position="153"/>
        <end position="390"/>
    </location>
</feature>
<feature type="compositionally biased region" description="Polar residues" evidence="8">
    <location>
        <begin position="1"/>
        <end position="14"/>
    </location>
</feature>
<keyword evidence="12" id="KW-1185">Reference proteome</keyword>
<feature type="compositionally biased region" description="Basic and acidic residues" evidence="8">
    <location>
        <begin position="15"/>
        <end position="24"/>
    </location>
</feature>
<evidence type="ECO:0000259" key="10">
    <source>
        <dbReference type="PROSITE" id="PS51873"/>
    </source>
</evidence>
<dbReference type="GO" id="GO:0008270">
    <property type="term" value="F:zinc ion binding"/>
    <property type="evidence" value="ECO:0007669"/>
    <property type="project" value="UniProtKB-KW"/>
</dbReference>
<organism evidence="11">
    <name type="scientific">Medioppia subpectinata</name>
    <dbReference type="NCBI Taxonomy" id="1979941"/>
    <lineage>
        <taxon>Eukaryota</taxon>
        <taxon>Metazoa</taxon>
        <taxon>Ecdysozoa</taxon>
        <taxon>Arthropoda</taxon>
        <taxon>Chelicerata</taxon>
        <taxon>Arachnida</taxon>
        <taxon>Acari</taxon>
        <taxon>Acariformes</taxon>
        <taxon>Sarcoptiformes</taxon>
        <taxon>Oribatida</taxon>
        <taxon>Brachypylina</taxon>
        <taxon>Oppioidea</taxon>
        <taxon>Oppiidae</taxon>
        <taxon>Medioppia</taxon>
    </lineage>
</organism>
<name>A0A7R9KV02_9ACAR</name>
<dbReference type="PROSITE" id="PS51873">
    <property type="entry name" value="TRIAD"/>
    <property type="match status" value="1"/>
</dbReference>
<dbReference type="InterPro" id="IPR002867">
    <property type="entry name" value="IBR_dom"/>
</dbReference>
<dbReference type="PANTHER" id="PTHR16004">
    <property type="entry name" value="RING FINGER PROTEIN 31-RELATED"/>
    <property type="match status" value="1"/>
</dbReference>
<dbReference type="OrthoDB" id="9978677at2759"/>
<dbReference type="Pfam" id="PF22191">
    <property type="entry name" value="IBR_1"/>
    <property type="match status" value="1"/>
</dbReference>
<dbReference type="InterPro" id="IPR001841">
    <property type="entry name" value="Znf_RING"/>
</dbReference>
<dbReference type="GO" id="GO:1990450">
    <property type="term" value="F:linear polyubiquitin binding"/>
    <property type="evidence" value="ECO:0007669"/>
    <property type="project" value="TreeGrafter"/>
</dbReference>
<evidence type="ECO:0000313" key="11">
    <source>
        <dbReference type="EMBL" id="CAD7629791.1"/>
    </source>
</evidence>
<accession>A0A7R9KV02</accession>
<dbReference type="CDD" id="cd20351">
    <property type="entry name" value="Rcat_RBR_HOIP"/>
    <property type="match status" value="1"/>
</dbReference>
<evidence type="ECO:0000259" key="9">
    <source>
        <dbReference type="PROSITE" id="PS50089"/>
    </source>
</evidence>
<dbReference type="EMBL" id="OC861887">
    <property type="protein sequence ID" value="CAD7629791.1"/>
    <property type="molecule type" value="Genomic_DNA"/>
</dbReference>
<dbReference type="Proteomes" id="UP000759131">
    <property type="component" value="Unassembled WGS sequence"/>
</dbReference>
<dbReference type="InterPro" id="IPR026254">
    <property type="entry name" value="RNF31-like"/>
</dbReference>
<keyword evidence="1" id="KW-0808">Transferase</keyword>
<evidence type="ECO:0000256" key="2">
    <source>
        <dbReference type="ARBA" id="ARBA00022723"/>
    </source>
</evidence>
<dbReference type="GO" id="GO:0071797">
    <property type="term" value="C:LUBAC complex"/>
    <property type="evidence" value="ECO:0007669"/>
    <property type="project" value="InterPro"/>
</dbReference>
<feature type="region of interest" description="Disordered" evidence="8">
    <location>
        <begin position="1"/>
        <end position="24"/>
    </location>
</feature>
<dbReference type="PANTHER" id="PTHR16004:SF2">
    <property type="entry name" value="E3 UBIQUITIN-PROTEIN LIGASE LUBEL"/>
    <property type="match status" value="1"/>
</dbReference>
<keyword evidence="2" id="KW-0479">Metal-binding</keyword>
<keyword evidence="3" id="KW-0677">Repeat</keyword>
<dbReference type="EMBL" id="CAJPIZ010007312">
    <property type="protein sequence ID" value="CAG2110221.1"/>
    <property type="molecule type" value="Genomic_DNA"/>
</dbReference>
<feature type="domain" description="RING-type" evidence="9">
    <location>
        <begin position="157"/>
        <end position="206"/>
    </location>
</feature>
<dbReference type="Gene3D" id="3.30.40.10">
    <property type="entry name" value="Zinc/RING finger domain, C3HC4 (zinc finger)"/>
    <property type="match status" value="1"/>
</dbReference>
<dbReference type="InterPro" id="IPR013083">
    <property type="entry name" value="Znf_RING/FYVE/PHD"/>
</dbReference>
<dbReference type="InterPro" id="IPR047542">
    <property type="entry name" value="Rcat_RBR_RNF31-like"/>
</dbReference>
<keyword evidence="5" id="KW-0833">Ubl conjugation pathway</keyword>
<dbReference type="Pfam" id="PF01485">
    <property type="entry name" value="IBR"/>
    <property type="match status" value="1"/>
</dbReference>
<evidence type="ECO:0000256" key="5">
    <source>
        <dbReference type="ARBA" id="ARBA00022786"/>
    </source>
</evidence>
<proteinExistence type="predicted"/>
<keyword evidence="6" id="KW-0862">Zinc</keyword>
<protein>
    <submittedName>
        <fullName evidence="11">Uncharacterized protein</fullName>
    </submittedName>
</protein>
<dbReference type="SMART" id="SM00647">
    <property type="entry name" value="IBR"/>
    <property type="match status" value="1"/>
</dbReference>
<evidence type="ECO:0000313" key="12">
    <source>
        <dbReference type="Proteomes" id="UP000759131"/>
    </source>
</evidence>
<dbReference type="GO" id="GO:0097039">
    <property type="term" value="P:protein linear polyubiquitination"/>
    <property type="evidence" value="ECO:0007669"/>
    <property type="project" value="TreeGrafter"/>
</dbReference>
<dbReference type="InterPro" id="IPR044066">
    <property type="entry name" value="TRIAD_supradom"/>
</dbReference>
<dbReference type="PROSITE" id="PS50089">
    <property type="entry name" value="ZF_RING_2"/>
    <property type="match status" value="1"/>
</dbReference>
<dbReference type="Pfam" id="PF18091">
    <property type="entry name" value="E3_UbLigase_RBR"/>
    <property type="match status" value="1"/>
</dbReference>